<dbReference type="Proteomes" id="UP000294597">
    <property type="component" value="Unassembled WGS sequence"/>
</dbReference>
<keyword evidence="2" id="KW-1185">Reference proteome</keyword>
<evidence type="ECO:0000313" key="2">
    <source>
        <dbReference type="Proteomes" id="UP000294597"/>
    </source>
</evidence>
<reference evidence="1 2" key="1">
    <citation type="submission" date="2019-03" db="EMBL/GenBank/DDBJ databases">
        <title>Flavobacterium TSA-D2 sp. nov., isolated from arctic soil.</title>
        <authorList>
            <person name="Chaudhary D.K."/>
        </authorList>
    </citation>
    <scope>NUCLEOTIDE SEQUENCE [LARGE SCALE GENOMIC DNA]</scope>
    <source>
        <strain evidence="1 2">TSA-D2</strain>
    </source>
</reference>
<accession>A0A4R5D4F4</accession>
<dbReference type="AlphaFoldDB" id="A0A4R5D4F4"/>
<organism evidence="1 2">
    <name type="scientific">Flavobacterium hiemivividum</name>
    <dbReference type="NCBI Taxonomy" id="2541734"/>
    <lineage>
        <taxon>Bacteria</taxon>
        <taxon>Pseudomonadati</taxon>
        <taxon>Bacteroidota</taxon>
        <taxon>Flavobacteriia</taxon>
        <taxon>Flavobacteriales</taxon>
        <taxon>Flavobacteriaceae</taxon>
        <taxon>Flavobacterium</taxon>
    </lineage>
</organism>
<comment type="caution">
    <text evidence="1">The sequence shown here is derived from an EMBL/GenBank/DDBJ whole genome shotgun (WGS) entry which is preliminary data.</text>
</comment>
<dbReference type="RefSeq" id="WP_132109198.1">
    <property type="nucleotide sequence ID" value="NZ_SMFO01000001.1"/>
</dbReference>
<evidence type="ECO:0000313" key="1">
    <source>
        <dbReference type="EMBL" id="TDE06690.1"/>
    </source>
</evidence>
<gene>
    <name evidence="1" type="ORF">E0F98_03485</name>
</gene>
<protein>
    <recommendedName>
        <fullName evidence="3">Host attachment protein</fullName>
    </recommendedName>
</protein>
<proteinExistence type="predicted"/>
<name>A0A4R5D4F4_9FLAO</name>
<evidence type="ECO:0008006" key="3">
    <source>
        <dbReference type="Google" id="ProtNLM"/>
    </source>
</evidence>
<sequence>MKKQTGIWIDSKKAVIVTLEDGKEAVSEIQSDLENSVYHDKEGDKGSFFGGQHIDSQKTFDERKKHQINNYLKDVIATISESDELYIFGPADTKTKLEKRINEEKSTIASKLKSVETADSMSSNQIIAQVKKFYHQK</sequence>
<dbReference type="EMBL" id="SMFO01000001">
    <property type="protein sequence ID" value="TDE06690.1"/>
    <property type="molecule type" value="Genomic_DNA"/>
</dbReference>
<dbReference type="Gene3D" id="3.30.420.60">
    <property type="entry name" value="eRF1 domain 2"/>
    <property type="match status" value="1"/>
</dbReference>
<dbReference type="InterPro" id="IPR042226">
    <property type="entry name" value="eFR1_2_sf"/>
</dbReference>
<dbReference type="SUPFAM" id="SSF53137">
    <property type="entry name" value="Translational machinery components"/>
    <property type="match status" value="1"/>
</dbReference>